<evidence type="ECO:0008006" key="4">
    <source>
        <dbReference type="Google" id="ProtNLM"/>
    </source>
</evidence>
<dbReference type="RefSeq" id="XP_009020864.1">
    <property type="nucleotide sequence ID" value="XM_009022616.1"/>
</dbReference>
<dbReference type="STRING" id="6412.T1F8Z0"/>
<reference evidence="1 3" key="2">
    <citation type="journal article" date="2013" name="Nature">
        <title>Insights into bilaterian evolution from three spiralian genomes.</title>
        <authorList>
            <person name="Simakov O."/>
            <person name="Marletaz F."/>
            <person name="Cho S.J."/>
            <person name="Edsinger-Gonzales E."/>
            <person name="Havlak P."/>
            <person name="Hellsten U."/>
            <person name="Kuo D.H."/>
            <person name="Larsson T."/>
            <person name="Lv J."/>
            <person name="Arendt D."/>
            <person name="Savage R."/>
            <person name="Osoegawa K."/>
            <person name="de Jong P."/>
            <person name="Grimwood J."/>
            <person name="Chapman J.A."/>
            <person name="Shapiro H."/>
            <person name="Aerts A."/>
            <person name="Otillar R.P."/>
            <person name="Terry A.Y."/>
            <person name="Boore J.L."/>
            <person name="Grigoriev I.V."/>
            <person name="Lindberg D.R."/>
            <person name="Seaver E.C."/>
            <person name="Weisblat D.A."/>
            <person name="Putnam N.H."/>
            <person name="Rokhsar D.S."/>
        </authorList>
    </citation>
    <scope>NUCLEOTIDE SEQUENCE</scope>
</reference>
<proteinExistence type="predicted"/>
<dbReference type="EnsemblMetazoa" id="HelroT175182">
    <property type="protein sequence ID" value="HelroP175182"/>
    <property type="gene ID" value="HelroG175182"/>
</dbReference>
<dbReference type="EMBL" id="AMQM01005163">
    <property type="status" value="NOT_ANNOTATED_CDS"/>
    <property type="molecule type" value="Genomic_DNA"/>
</dbReference>
<dbReference type="KEGG" id="hro:HELRODRAFT_175182"/>
<dbReference type="GeneID" id="20205289"/>
<sequence>MNNSTTLKTTTSVVVVSNCKKFEANIFNKLKCQNCFKSKEEHSASALENTKNARKVVMYSYLFVAPNSFDFNSPLDRTKRWQRRLFVLYDDGELTYSVDENCYDKISAKIICLQYCNQFGTVPQGVIDMNKCKELKYAEQITTHRHSMLIVADDNSKTYIKGSCQEEFDSNNDDCIDDENYINCKIYKWTFCFCKFVLFLSF</sequence>
<dbReference type="Gene3D" id="2.30.29.30">
    <property type="entry name" value="Pleckstrin-homology domain (PH domain)/Phosphotyrosine-binding domain (PTB)"/>
    <property type="match status" value="1"/>
</dbReference>
<dbReference type="eggNOG" id="KOG4807">
    <property type="taxonomic scope" value="Eukaryota"/>
</dbReference>
<evidence type="ECO:0000313" key="2">
    <source>
        <dbReference type="EnsemblMetazoa" id="HelroP175182"/>
    </source>
</evidence>
<protein>
    <recommendedName>
        <fullName evidence="4">PH domain-containing protein</fullName>
    </recommendedName>
</protein>
<accession>T1F8Z0</accession>
<gene>
    <name evidence="2" type="primary">20205289</name>
    <name evidence="1" type="ORF">HELRODRAFT_175182</name>
</gene>
<dbReference type="SUPFAM" id="SSF50729">
    <property type="entry name" value="PH domain-like"/>
    <property type="match status" value="1"/>
</dbReference>
<dbReference type="HOGENOM" id="CLU_1355969_0_0_1"/>
<dbReference type="AlphaFoldDB" id="T1F8Z0"/>
<dbReference type="PANTHER" id="PTHR17271">
    <property type="entry name" value="PLECKSTRIN HOMOLOGY PH DOMAIN-CONTAINING PROTEIN"/>
    <property type="match status" value="1"/>
</dbReference>
<dbReference type="InterPro" id="IPR011993">
    <property type="entry name" value="PH-like_dom_sf"/>
</dbReference>
<organism evidence="2 3">
    <name type="scientific">Helobdella robusta</name>
    <name type="common">Californian leech</name>
    <dbReference type="NCBI Taxonomy" id="6412"/>
    <lineage>
        <taxon>Eukaryota</taxon>
        <taxon>Metazoa</taxon>
        <taxon>Spiralia</taxon>
        <taxon>Lophotrochozoa</taxon>
        <taxon>Annelida</taxon>
        <taxon>Clitellata</taxon>
        <taxon>Hirudinea</taxon>
        <taxon>Rhynchobdellida</taxon>
        <taxon>Glossiphoniidae</taxon>
        <taxon>Helobdella</taxon>
    </lineage>
</organism>
<dbReference type="EMBL" id="KB096830">
    <property type="protein sequence ID" value="ESO01152.1"/>
    <property type="molecule type" value="Genomic_DNA"/>
</dbReference>
<dbReference type="Proteomes" id="UP000015101">
    <property type="component" value="Unassembled WGS sequence"/>
</dbReference>
<dbReference type="OrthoDB" id="9942268at2759"/>
<dbReference type="PANTHER" id="PTHR17271:SF1">
    <property type="entry name" value="PROTEIN OUTSPREAD"/>
    <property type="match status" value="1"/>
</dbReference>
<dbReference type="CTD" id="20205289"/>
<keyword evidence="3" id="KW-1185">Reference proteome</keyword>
<dbReference type="InterPro" id="IPR052223">
    <property type="entry name" value="Actin_Cytoskeleton_Reg"/>
</dbReference>
<evidence type="ECO:0000313" key="3">
    <source>
        <dbReference type="Proteomes" id="UP000015101"/>
    </source>
</evidence>
<evidence type="ECO:0000313" key="1">
    <source>
        <dbReference type="EMBL" id="ESO01152.1"/>
    </source>
</evidence>
<name>T1F8Z0_HELRO</name>
<reference evidence="2" key="3">
    <citation type="submission" date="2015-06" db="UniProtKB">
        <authorList>
            <consortium name="EnsemblMetazoa"/>
        </authorList>
    </citation>
    <scope>IDENTIFICATION</scope>
</reference>
<reference evidence="3" key="1">
    <citation type="submission" date="2012-12" db="EMBL/GenBank/DDBJ databases">
        <authorList>
            <person name="Hellsten U."/>
            <person name="Grimwood J."/>
            <person name="Chapman J.A."/>
            <person name="Shapiro H."/>
            <person name="Aerts A."/>
            <person name="Otillar R.P."/>
            <person name="Terry A.Y."/>
            <person name="Boore J.L."/>
            <person name="Simakov O."/>
            <person name="Marletaz F."/>
            <person name="Cho S.-J."/>
            <person name="Edsinger-Gonzales E."/>
            <person name="Havlak P."/>
            <person name="Kuo D.-H."/>
            <person name="Larsson T."/>
            <person name="Lv J."/>
            <person name="Arendt D."/>
            <person name="Savage R."/>
            <person name="Osoegawa K."/>
            <person name="de Jong P."/>
            <person name="Lindberg D.R."/>
            <person name="Seaver E.C."/>
            <person name="Weisblat D.A."/>
            <person name="Putnam N.H."/>
            <person name="Grigoriev I.V."/>
            <person name="Rokhsar D.S."/>
        </authorList>
    </citation>
    <scope>NUCLEOTIDE SEQUENCE</scope>
</reference>
<dbReference type="InParanoid" id="T1F8Z0"/>